<dbReference type="SUPFAM" id="SSF55486">
    <property type="entry name" value="Metalloproteases ('zincins'), catalytic domain"/>
    <property type="match status" value="1"/>
</dbReference>
<sequence>MISASRYVLGLILLLALQTASASPFPGYRPRAASTVKVLVQNTAVRTSSRATTYCSEAQVTSIKQAIRDLQLLAGAAEKVLSATGAFQSSPVKAYLGDITANALTSLVNLRYTNVKNFWAGVDIALEEVTDTTAEDNSLYLYCPPSSTKACSSTYGTSYAFASIKGEADAMLNEIAFCPKSFEGHPLADQTRSFQRQKTIDKFTAPSTLGLVLLHESQHSITVMQTTDMSNVLEDVNKASALTPQTCSALDPADKLKNAENVALLAFVAYAGPDRFT</sequence>
<feature type="signal peptide" evidence="1">
    <location>
        <begin position="1"/>
        <end position="22"/>
    </location>
</feature>
<keyword evidence="3" id="KW-1185">Reference proteome</keyword>
<dbReference type="Gene3D" id="3.40.390.10">
    <property type="entry name" value="Collagenase (Catalytic Domain)"/>
    <property type="match status" value="1"/>
</dbReference>
<dbReference type="Proteomes" id="UP001218188">
    <property type="component" value="Unassembled WGS sequence"/>
</dbReference>
<gene>
    <name evidence="2" type="ORF">C8F04DRAFT_1094022</name>
</gene>
<feature type="chain" id="PRO_5042296909" description="Lysine-specific metallo-endopeptidase domain-containing protein" evidence="1">
    <location>
        <begin position="23"/>
        <end position="277"/>
    </location>
</feature>
<organism evidence="2 3">
    <name type="scientific">Mycena alexandri</name>
    <dbReference type="NCBI Taxonomy" id="1745969"/>
    <lineage>
        <taxon>Eukaryota</taxon>
        <taxon>Fungi</taxon>
        <taxon>Dikarya</taxon>
        <taxon>Basidiomycota</taxon>
        <taxon>Agaricomycotina</taxon>
        <taxon>Agaricomycetes</taxon>
        <taxon>Agaricomycetidae</taxon>
        <taxon>Agaricales</taxon>
        <taxon>Marasmiineae</taxon>
        <taxon>Mycenaceae</taxon>
        <taxon>Mycena</taxon>
    </lineage>
</organism>
<evidence type="ECO:0008006" key="4">
    <source>
        <dbReference type="Google" id="ProtNLM"/>
    </source>
</evidence>
<dbReference type="InterPro" id="IPR024079">
    <property type="entry name" value="MetalloPept_cat_dom_sf"/>
</dbReference>
<dbReference type="GO" id="GO:0008237">
    <property type="term" value="F:metallopeptidase activity"/>
    <property type="evidence" value="ECO:0007669"/>
    <property type="project" value="InterPro"/>
</dbReference>
<proteinExistence type="predicted"/>
<dbReference type="AlphaFoldDB" id="A0AAD6X668"/>
<reference evidence="2" key="1">
    <citation type="submission" date="2023-03" db="EMBL/GenBank/DDBJ databases">
        <title>Massive genome expansion in bonnet fungi (Mycena s.s.) driven by repeated elements and novel gene families across ecological guilds.</title>
        <authorList>
            <consortium name="Lawrence Berkeley National Laboratory"/>
            <person name="Harder C.B."/>
            <person name="Miyauchi S."/>
            <person name="Viragh M."/>
            <person name="Kuo A."/>
            <person name="Thoen E."/>
            <person name="Andreopoulos B."/>
            <person name="Lu D."/>
            <person name="Skrede I."/>
            <person name="Drula E."/>
            <person name="Henrissat B."/>
            <person name="Morin E."/>
            <person name="Kohler A."/>
            <person name="Barry K."/>
            <person name="LaButti K."/>
            <person name="Morin E."/>
            <person name="Salamov A."/>
            <person name="Lipzen A."/>
            <person name="Mereny Z."/>
            <person name="Hegedus B."/>
            <person name="Baldrian P."/>
            <person name="Stursova M."/>
            <person name="Weitz H."/>
            <person name="Taylor A."/>
            <person name="Grigoriev I.V."/>
            <person name="Nagy L.G."/>
            <person name="Martin F."/>
            <person name="Kauserud H."/>
        </authorList>
    </citation>
    <scope>NUCLEOTIDE SEQUENCE</scope>
    <source>
        <strain evidence="2">CBHHK200</strain>
    </source>
</reference>
<keyword evidence="1" id="KW-0732">Signal</keyword>
<dbReference type="EMBL" id="JARJCM010000040">
    <property type="protein sequence ID" value="KAJ7036980.1"/>
    <property type="molecule type" value="Genomic_DNA"/>
</dbReference>
<comment type="caution">
    <text evidence="2">The sequence shown here is derived from an EMBL/GenBank/DDBJ whole genome shotgun (WGS) entry which is preliminary data.</text>
</comment>
<name>A0AAD6X668_9AGAR</name>
<evidence type="ECO:0000313" key="2">
    <source>
        <dbReference type="EMBL" id="KAJ7036980.1"/>
    </source>
</evidence>
<accession>A0AAD6X668</accession>
<evidence type="ECO:0000313" key="3">
    <source>
        <dbReference type="Proteomes" id="UP001218188"/>
    </source>
</evidence>
<protein>
    <recommendedName>
        <fullName evidence="4">Lysine-specific metallo-endopeptidase domain-containing protein</fullName>
    </recommendedName>
</protein>
<evidence type="ECO:0000256" key="1">
    <source>
        <dbReference type="SAM" id="SignalP"/>
    </source>
</evidence>